<feature type="transmembrane region" description="Helical" evidence="1">
    <location>
        <begin position="282"/>
        <end position="302"/>
    </location>
</feature>
<protein>
    <submittedName>
        <fullName evidence="3">Acyltransferase</fullName>
    </submittedName>
</protein>
<dbReference type="InterPro" id="IPR002656">
    <property type="entry name" value="Acyl_transf_3_dom"/>
</dbReference>
<reference evidence="3 4" key="1">
    <citation type="journal article" date="2020" name="ISME J.">
        <title>Comparative genomics reveals insights into cyanobacterial evolution and habitat adaptation.</title>
        <authorList>
            <person name="Chen M.Y."/>
            <person name="Teng W.K."/>
            <person name="Zhao L."/>
            <person name="Hu C.X."/>
            <person name="Zhou Y.K."/>
            <person name="Han B.P."/>
            <person name="Song L.R."/>
            <person name="Shu W.S."/>
        </authorList>
    </citation>
    <scope>NUCLEOTIDE SEQUENCE [LARGE SCALE GENOMIC DNA]</scope>
    <source>
        <strain evidence="3 4">FACHB-391</strain>
    </source>
</reference>
<keyword evidence="1" id="KW-0472">Membrane</keyword>
<evidence type="ECO:0000256" key="1">
    <source>
        <dbReference type="SAM" id="Phobius"/>
    </source>
</evidence>
<gene>
    <name evidence="3" type="ORF">H6G95_00950</name>
</gene>
<sequence>MLVEETQRQPIYNIPSIRNYQWSTHLDLLRGLASLLVFIGHMRLLLFVEYSEISNPNFLIKRLNSLTGLGHQAVMIFFVLSGFFISASVLRTIQQNKWSWINYIITRLTRLYIVLIPALLLSSFWDFLGIKIFGTGQDSFYGEKFHNGHLATYKILENLTLQNFLGTIAFLQTIFVDLFGSNKAVWSLAYEFWYYILFPSIILFFCVKSLKLRIFYVGLTSSILLIVGSQIRIYFLVWLMGALISVCPTSKYLNKKNILNSLSLLSILILCIALTIERFLPSQQIADFLIGISTAVMIYLLVNNRSQIKQERAYEKFSKALAGCSYTLYLVHMPILSFIRACVIGDRPWEPDILHIFLALNIVIFVFLYAVAIAHFTEAKTDKFRNIIMSWIKNASIPKSGN</sequence>
<feature type="transmembrane region" description="Helical" evidence="1">
    <location>
        <begin position="222"/>
        <end position="246"/>
    </location>
</feature>
<feature type="transmembrane region" description="Helical" evidence="1">
    <location>
        <begin position="258"/>
        <end position="276"/>
    </location>
</feature>
<proteinExistence type="predicted"/>
<name>A0ABR8EPB7_NOSLI</name>
<accession>A0ABR8EPB7</accession>
<feature type="transmembrane region" description="Helical" evidence="1">
    <location>
        <begin position="68"/>
        <end position="90"/>
    </location>
</feature>
<feature type="domain" description="Acyltransferase 3" evidence="2">
    <location>
        <begin position="26"/>
        <end position="372"/>
    </location>
</feature>
<dbReference type="Pfam" id="PF01757">
    <property type="entry name" value="Acyl_transf_3"/>
    <property type="match status" value="1"/>
</dbReference>
<keyword evidence="1" id="KW-1133">Transmembrane helix</keyword>
<keyword evidence="4" id="KW-1185">Reference proteome</keyword>
<feature type="transmembrane region" description="Helical" evidence="1">
    <location>
        <begin position="353"/>
        <end position="376"/>
    </location>
</feature>
<dbReference type="EMBL" id="JACJTE010000001">
    <property type="protein sequence ID" value="MBD2559221.1"/>
    <property type="molecule type" value="Genomic_DNA"/>
</dbReference>
<feature type="transmembrane region" description="Helical" evidence="1">
    <location>
        <begin position="323"/>
        <end position="341"/>
    </location>
</feature>
<evidence type="ECO:0000313" key="3">
    <source>
        <dbReference type="EMBL" id="MBD2559221.1"/>
    </source>
</evidence>
<dbReference type="GO" id="GO:0016746">
    <property type="term" value="F:acyltransferase activity"/>
    <property type="evidence" value="ECO:0007669"/>
    <property type="project" value="UniProtKB-KW"/>
</dbReference>
<dbReference type="InterPro" id="IPR050879">
    <property type="entry name" value="Acyltransferase_3"/>
</dbReference>
<dbReference type="PANTHER" id="PTHR23028">
    <property type="entry name" value="ACETYLTRANSFERASE"/>
    <property type="match status" value="1"/>
</dbReference>
<dbReference type="Proteomes" id="UP000604661">
    <property type="component" value="Unassembled WGS sequence"/>
</dbReference>
<dbReference type="RefSeq" id="WP_190892724.1">
    <property type="nucleotide sequence ID" value="NZ_JACJTE010000001.1"/>
</dbReference>
<feature type="transmembrane region" description="Helical" evidence="1">
    <location>
        <begin position="192"/>
        <end position="210"/>
    </location>
</feature>
<feature type="transmembrane region" description="Helical" evidence="1">
    <location>
        <begin position="28"/>
        <end position="48"/>
    </location>
</feature>
<dbReference type="PANTHER" id="PTHR23028:SF53">
    <property type="entry name" value="ACYL_TRANSF_3 DOMAIN-CONTAINING PROTEIN"/>
    <property type="match status" value="1"/>
</dbReference>
<comment type="caution">
    <text evidence="3">The sequence shown here is derived from an EMBL/GenBank/DDBJ whole genome shotgun (WGS) entry which is preliminary data.</text>
</comment>
<evidence type="ECO:0000313" key="4">
    <source>
        <dbReference type="Proteomes" id="UP000604661"/>
    </source>
</evidence>
<evidence type="ECO:0000259" key="2">
    <source>
        <dbReference type="Pfam" id="PF01757"/>
    </source>
</evidence>
<keyword evidence="1" id="KW-0812">Transmembrane</keyword>
<keyword evidence="3" id="KW-0012">Acyltransferase</keyword>
<feature type="transmembrane region" description="Helical" evidence="1">
    <location>
        <begin position="111"/>
        <end position="133"/>
    </location>
</feature>
<organism evidence="3 4">
    <name type="scientific">Nostoc linckia FACHB-391</name>
    <dbReference type="NCBI Taxonomy" id="2692906"/>
    <lineage>
        <taxon>Bacteria</taxon>
        <taxon>Bacillati</taxon>
        <taxon>Cyanobacteriota</taxon>
        <taxon>Cyanophyceae</taxon>
        <taxon>Nostocales</taxon>
        <taxon>Nostocaceae</taxon>
        <taxon>Nostoc</taxon>
    </lineage>
</organism>
<keyword evidence="3" id="KW-0808">Transferase</keyword>